<organism evidence="11 12">
    <name type="scientific">Aeromicrobium halocynthiae</name>
    <dbReference type="NCBI Taxonomy" id="560557"/>
    <lineage>
        <taxon>Bacteria</taxon>
        <taxon>Bacillati</taxon>
        <taxon>Actinomycetota</taxon>
        <taxon>Actinomycetes</taxon>
        <taxon>Propionibacteriales</taxon>
        <taxon>Nocardioidaceae</taxon>
        <taxon>Aeromicrobium</taxon>
    </lineage>
</organism>
<dbReference type="PROSITE" id="PS51194">
    <property type="entry name" value="HELICASE_CTER"/>
    <property type="match status" value="1"/>
</dbReference>
<feature type="short sequence motif" description="Q motif" evidence="6">
    <location>
        <begin position="32"/>
        <end position="60"/>
    </location>
</feature>
<dbReference type="Proteomes" id="UP001501480">
    <property type="component" value="Unassembled WGS sequence"/>
</dbReference>
<feature type="compositionally biased region" description="Basic residues" evidence="7">
    <location>
        <begin position="461"/>
        <end position="470"/>
    </location>
</feature>
<dbReference type="SMART" id="SM00490">
    <property type="entry name" value="HELICc"/>
    <property type="match status" value="1"/>
</dbReference>
<evidence type="ECO:0000256" key="2">
    <source>
        <dbReference type="ARBA" id="ARBA00022801"/>
    </source>
</evidence>
<feature type="domain" description="Helicase C-terminal" evidence="9">
    <location>
        <begin position="260"/>
        <end position="412"/>
    </location>
</feature>
<dbReference type="PROSITE" id="PS51192">
    <property type="entry name" value="HELICASE_ATP_BIND_1"/>
    <property type="match status" value="1"/>
</dbReference>
<evidence type="ECO:0000256" key="7">
    <source>
        <dbReference type="SAM" id="MobiDB-lite"/>
    </source>
</evidence>
<dbReference type="InterPro" id="IPR014014">
    <property type="entry name" value="RNA_helicase_DEAD_Q_motif"/>
</dbReference>
<feature type="compositionally biased region" description="Polar residues" evidence="7">
    <location>
        <begin position="11"/>
        <end position="21"/>
    </location>
</feature>
<dbReference type="InterPro" id="IPR014001">
    <property type="entry name" value="Helicase_ATP-bd"/>
</dbReference>
<evidence type="ECO:0000259" key="9">
    <source>
        <dbReference type="PROSITE" id="PS51194"/>
    </source>
</evidence>
<feature type="compositionally biased region" description="Gly residues" evidence="7">
    <location>
        <begin position="423"/>
        <end position="436"/>
    </location>
</feature>
<dbReference type="CDD" id="cd18787">
    <property type="entry name" value="SF2_C_DEAD"/>
    <property type="match status" value="1"/>
</dbReference>
<evidence type="ECO:0000259" key="10">
    <source>
        <dbReference type="PROSITE" id="PS51195"/>
    </source>
</evidence>
<comment type="caution">
    <text evidence="11">The sequence shown here is derived from an EMBL/GenBank/DDBJ whole genome shotgun (WGS) entry which is preliminary data.</text>
</comment>
<evidence type="ECO:0000256" key="1">
    <source>
        <dbReference type="ARBA" id="ARBA00022741"/>
    </source>
</evidence>
<evidence type="ECO:0008006" key="13">
    <source>
        <dbReference type="Google" id="ProtNLM"/>
    </source>
</evidence>
<dbReference type="InterPro" id="IPR050079">
    <property type="entry name" value="DEAD_box_RNA_helicase"/>
</dbReference>
<name>A0ABN2VV73_9ACTN</name>
<dbReference type="RefSeq" id="WP_344325247.1">
    <property type="nucleotide sequence ID" value="NZ_BAAAPY010000002.1"/>
</dbReference>
<protein>
    <recommendedName>
        <fullName evidence="13">DEAD/DEAH box helicase</fullName>
    </recommendedName>
</protein>
<dbReference type="InterPro" id="IPR027417">
    <property type="entry name" value="P-loop_NTPase"/>
</dbReference>
<dbReference type="EMBL" id="BAAAPY010000002">
    <property type="protein sequence ID" value="GAA2073623.1"/>
    <property type="molecule type" value="Genomic_DNA"/>
</dbReference>
<dbReference type="InterPro" id="IPR011545">
    <property type="entry name" value="DEAD/DEAH_box_helicase_dom"/>
</dbReference>
<evidence type="ECO:0000256" key="5">
    <source>
        <dbReference type="ARBA" id="ARBA00038437"/>
    </source>
</evidence>
<dbReference type="PANTHER" id="PTHR47959">
    <property type="entry name" value="ATP-DEPENDENT RNA HELICASE RHLE-RELATED"/>
    <property type="match status" value="1"/>
</dbReference>
<accession>A0ABN2VV73</accession>
<evidence type="ECO:0000256" key="3">
    <source>
        <dbReference type="ARBA" id="ARBA00022806"/>
    </source>
</evidence>
<dbReference type="Gene3D" id="3.40.50.300">
    <property type="entry name" value="P-loop containing nucleotide triphosphate hydrolases"/>
    <property type="match status" value="2"/>
</dbReference>
<keyword evidence="2" id="KW-0378">Hydrolase</keyword>
<dbReference type="SUPFAM" id="SSF52540">
    <property type="entry name" value="P-loop containing nucleoside triphosphate hydrolases"/>
    <property type="match status" value="1"/>
</dbReference>
<comment type="similarity">
    <text evidence="5">Belongs to the DEAD box helicase family.</text>
</comment>
<keyword evidence="3" id="KW-0347">Helicase</keyword>
<proteinExistence type="inferred from homology"/>
<feature type="domain" description="Helicase ATP-binding" evidence="8">
    <location>
        <begin position="63"/>
        <end position="236"/>
    </location>
</feature>
<dbReference type="PROSITE" id="PS51195">
    <property type="entry name" value="Q_MOTIF"/>
    <property type="match status" value="1"/>
</dbReference>
<dbReference type="SMART" id="SM00487">
    <property type="entry name" value="DEXDc"/>
    <property type="match status" value="1"/>
</dbReference>
<feature type="region of interest" description="Disordered" evidence="7">
    <location>
        <begin position="1"/>
        <end position="29"/>
    </location>
</feature>
<dbReference type="PANTHER" id="PTHR47959:SF13">
    <property type="entry name" value="ATP-DEPENDENT RNA HELICASE RHLE"/>
    <property type="match status" value="1"/>
</dbReference>
<dbReference type="InterPro" id="IPR044742">
    <property type="entry name" value="DEAD/DEAH_RhlB"/>
</dbReference>
<reference evidence="11 12" key="1">
    <citation type="journal article" date="2019" name="Int. J. Syst. Evol. Microbiol.">
        <title>The Global Catalogue of Microorganisms (GCM) 10K type strain sequencing project: providing services to taxonomists for standard genome sequencing and annotation.</title>
        <authorList>
            <consortium name="The Broad Institute Genomics Platform"/>
            <consortium name="The Broad Institute Genome Sequencing Center for Infectious Disease"/>
            <person name="Wu L."/>
            <person name="Ma J."/>
        </authorList>
    </citation>
    <scope>NUCLEOTIDE SEQUENCE [LARGE SCALE GENOMIC DNA]</scope>
    <source>
        <strain evidence="11 12">JCM 15749</strain>
    </source>
</reference>
<evidence type="ECO:0000259" key="8">
    <source>
        <dbReference type="PROSITE" id="PS51192"/>
    </source>
</evidence>
<feature type="compositionally biased region" description="Gly residues" evidence="7">
    <location>
        <begin position="443"/>
        <end position="459"/>
    </location>
</feature>
<feature type="domain" description="DEAD-box RNA helicase Q" evidence="10">
    <location>
        <begin position="32"/>
        <end position="60"/>
    </location>
</feature>
<evidence type="ECO:0000256" key="4">
    <source>
        <dbReference type="ARBA" id="ARBA00022840"/>
    </source>
</evidence>
<evidence type="ECO:0000313" key="12">
    <source>
        <dbReference type="Proteomes" id="UP001501480"/>
    </source>
</evidence>
<feature type="region of interest" description="Disordered" evidence="7">
    <location>
        <begin position="414"/>
        <end position="479"/>
    </location>
</feature>
<evidence type="ECO:0000313" key="11">
    <source>
        <dbReference type="EMBL" id="GAA2073623.1"/>
    </source>
</evidence>
<sequence length="479" mass="50633">MNHPVDGRVPSAQSRPNQSRPRPTAGDEQAVSGFADLGLPKPLVKALAREGITEPTPIQQAVLPSALAGRNVLGKAKTGSGKTLSFGIPVLDQLAGGRAVPRSPRGLILVPTRELATQVERALAPLAAVLGLKVGTVLGGMPINRQINALKAGIDLLIATPGRLGDLVERRACVLDKVEIAVLDEADHLCDLGFYKPVDALLAKTPSTGQRLLLSATLDGEVDKLVRRHLPQHDLHEIAPVVTDEGTMEHHVIVSDRPEKLATAKRLLEQNPRTIVFARTRRGASRLARQLTTGGIDAVDLHGDLDQRKRERNLARFSSGDAAVIVATDIAARGIHVDDVGLVVHYDAPAEHKAYTHRSGRTARAGESGTVVTMTTPEDLRDVVQLQAKAGVTARQHRQGSMPDPLTLEALATSGTMPEPRRGGGGGQSRSGGSRGQGRPQNQGGGPRGQNGQGGGQRSSGGRRRNRSRSGGRGQVAAR</sequence>
<dbReference type="Pfam" id="PF00271">
    <property type="entry name" value="Helicase_C"/>
    <property type="match status" value="1"/>
</dbReference>
<dbReference type="Pfam" id="PF00270">
    <property type="entry name" value="DEAD"/>
    <property type="match status" value="1"/>
</dbReference>
<keyword evidence="4" id="KW-0067">ATP-binding</keyword>
<keyword evidence="12" id="KW-1185">Reference proteome</keyword>
<dbReference type="CDD" id="cd00268">
    <property type="entry name" value="DEADc"/>
    <property type="match status" value="1"/>
</dbReference>
<dbReference type="InterPro" id="IPR001650">
    <property type="entry name" value="Helicase_C-like"/>
</dbReference>
<keyword evidence="1" id="KW-0547">Nucleotide-binding</keyword>
<gene>
    <name evidence="11" type="ORF">GCM10009821_09950</name>
</gene>
<evidence type="ECO:0000256" key="6">
    <source>
        <dbReference type="PROSITE-ProRule" id="PRU00552"/>
    </source>
</evidence>